<dbReference type="Proteomes" id="UP000004217">
    <property type="component" value="Unassembled WGS sequence"/>
</dbReference>
<name>G2G3P9_9ACTN</name>
<gene>
    <name evidence="1" type="ORF">SZN_00500</name>
</gene>
<organism evidence="1 2">
    <name type="scientific">Streptomyces zinciresistens K42</name>
    <dbReference type="NCBI Taxonomy" id="700597"/>
    <lineage>
        <taxon>Bacteria</taxon>
        <taxon>Bacillati</taxon>
        <taxon>Actinomycetota</taxon>
        <taxon>Actinomycetes</taxon>
        <taxon>Kitasatosporales</taxon>
        <taxon>Streptomycetaceae</taxon>
        <taxon>Streptomyces</taxon>
    </lineage>
</organism>
<protein>
    <recommendedName>
        <fullName evidence="3">GIY-YIG domain-containing protein</fullName>
    </recommendedName>
</protein>
<proteinExistence type="predicted"/>
<keyword evidence="2" id="KW-1185">Reference proteome</keyword>
<accession>G2G3P9</accession>
<comment type="caution">
    <text evidence="1">The sequence shown here is derived from an EMBL/GenBank/DDBJ whole genome shotgun (WGS) entry which is preliminary data.</text>
</comment>
<dbReference type="AlphaFoldDB" id="G2G3P9"/>
<sequence length="99" mass="11138">MYALVDPRTDETRYIGQSVQPLGVRLGGHRKHPSPRIREWLDELRLEGLDPQIVVVRDHVPYADLDHAEQEAISAAGLEGKRLLNVMFAGGTRLLPETE</sequence>
<evidence type="ECO:0000313" key="1">
    <source>
        <dbReference type="EMBL" id="EGX61795.1"/>
    </source>
</evidence>
<evidence type="ECO:0008006" key="3">
    <source>
        <dbReference type="Google" id="ProtNLM"/>
    </source>
</evidence>
<evidence type="ECO:0000313" key="2">
    <source>
        <dbReference type="Proteomes" id="UP000004217"/>
    </source>
</evidence>
<dbReference type="EMBL" id="AGBF01000001">
    <property type="protein sequence ID" value="EGX61795.1"/>
    <property type="molecule type" value="Genomic_DNA"/>
</dbReference>
<reference evidence="1 2" key="1">
    <citation type="submission" date="2011-08" db="EMBL/GenBank/DDBJ databases">
        <authorList>
            <person name="Lin Y."/>
            <person name="Hao X."/>
            <person name="Johnstone L."/>
            <person name="Miller S.J."/>
            <person name="Wei G."/>
            <person name="Rensing C."/>
        </authorList>
    </citation>
    <scope>NUCLEOTIDE SEQUENCE [LARGE SCALE GENOMIC DNA]</scope>
    <source>
        <strain evidence="1 2">K42</strain>
    </source>
</reference>